<dbReference type="Proteomes" id="UP000186309">
    <property type="component" value="Chromosome"/>
</dbReference>
<feature type="transmembrane region" description="Helical" evidence="8">
    <location>
        <begin position="198"/>
        <end position="216"/>
    </location>
</feature>
<dbReference type="OrthoDB" id="236340at2"/>
<dbReference type="GO" id="GO:0005886">
    <property type="term" value="C:plasma membrane"/>
    <property type="evidence" value="ECO:0007669"/>
    <property type="project" value="UniProtKB-SubCell"/>
</dbReference>
<evidence type="ECO:0000259" key="9">
    <source>
        <dbReference type="Pfam" id="PF13231"/>
    </source>
</evidence>
<feature type="transmembrane region" description="Helical" evidence="8">
    <location>
        <begin position="325"/>
        <end position="342"/>
    </location>
</feature>
<protein>
    <recommendedName>
        <fullName evidence="9">Glycosyltransferase RgtA/B/C/D-like domain-containing protein</fullName>
    </recommendedName>
</protein>
<dbReference type="KEGG" id="pbor:BSF38_00476"/>
<feature type="transmembrane region" description="Helical" evidence="8">
    <location>
        <begin position="296"/>
        <end position="313"/>
    </location>
</feature>
<dbReference type="STRING" id="1387353.BSF38_00476"/>
<keyword evidence="3" id="KW-0328">Glycosyltransferase</keyword>
<keyword evidence="7 8" id="KW-0472">Membrane</keyword>
<gene>
    <name evidence="10" type="ORF">BSF38_00476</name>
</gene>
<evidence type="ECO:0000313" key="10">
    <source>
        <dbReference type="EMBL" id="APW59062.1"/>
    </source>
</evidence>
<name>A0A1U7CJE9_9BACT</name>
<keyword evidence="11" id="KW-1185">Reference proteome</keyword>
<evidence type="ECO:0000256" key="7">
    <source>
        <dbReference type="ARBA" id="ARBA00023136"/>
    </source>
</evidence>
<proteinExistence type="predicted"/>
<dbReference type="EMBL" id="CP019082">
    <property type="protein sequence ID" value="APW59062.1"/>
    <property type="molecule type" value="Genomic_DNA"/>
</dbReference>
<feature type="transmembrane region" description="Helical" evidence="8">
    <location>
        <begin position="176"/>
        <end position="192"/>
    </location>
</feature>
<reference evidence="11" key="1">
    <citation type="submission" date="2016-12" db="EMBL/GenBank/DDBJ databases">
        <title>Comparative genomics of four Isosphaeraceae planctomycetes: a common pool of plasmids and glycoside hydrolase genes.</title>
        <authorList>
            <person name="Ivanova A."/>
        </authorList>
    </citation>
    <scope>NUCLEOTIDE SEQUENCE [LARGE SCALE GENOMIC DNA]</scope>
    <source>
        <strain evidence="11">PX4</strain>
    </source>
</reference>
<dbReference type="AlphaFoldDB" id="A0A1U7CJE9"/>
<keyword evidence="5 8" id="KW-0812">Transmembrane</keyword>
<feature type="domain" description="Glycosyltransferase RgtA/B/C/D-like" evidence="9">
    <location>
        <begin position="95"/>
        <end position="228"/>
    </location>
</feature>
<dbReference type="GO" id="GO:0009103">
    <property type="term" value="P:lipopolysaccharide biosynthetic process"/>
    <property type="evidence" value="ECO:0007669"/>
    <property type="project" value="UniProtKB-ARBA"/>
</dbReference>
<feature type="transmembrane region" description="Helical" evidence="8">
    <location>
        <begin position="354"/>
        <end position="372"/>
    </location>
</feature>
<evidence type="ECO:0000256" key="2">
    <source>
        <dbReference type="ARBA" id="ARBA00022475"/>
    </source>
</evidence>
<dbReference type="InterPro" id="IPR050297">
    <property type="entry name" value="LipidA_mod_glycosyltrf_83"/>
</dbReference>
<feature type="transmembrane region" description="Helical" evidence="8">
    <location>
        <begin position="97"/>
        <end position="120"/>
    </location>
</feature>
<feature type="transmembrane region" description="Helical" evidence="8">
    <location>
        <begin position="129"/>
        <end position="148"/>
    </location>
</feature>
<dbReference type="PANTHER" id="PTHR33908">
    <property type="entry name" value="MANNOSYLTRANSFERASE YKCB-RELATED"/>
    <property type="match status" value="1"/>
</dbReference>
<dbReference type="Pfam" id="PF13231">
    <property type="entry name" value="PMT_2"/>
    <property type="match status" value="1"/>
</dbReference>
<evidence type="ECO:0000256" key="5">
    <source>
        <dbReference type="ARBA" id="ARBA00022692"/>
    </source>
</evidence>
<dbReference type="GO" id="GO:0016763">
    <property type="term" value="F:pentosyltransferase activity"/>
    <property type="evidence" value="ECO:0007669"/>
    <property type="project" value="TreeGrafter"/>
</dbReference>
<sequence>MDVAAPEREPVLEPDAIGPARHAWRIVLLMAVAALFLSWTLRHSEAQIRDGLRSIQLAQRIDEGAWRDGLVGGMDHPLHPLGIVAMHRLIGGEGPEWWQRAAVALGYAAIVLLVIPLYLLTRDLFGDRAAWLGCVLFIVNPVVGSVVVNVLSESTFLLFWTWGLWAAVRFLREGRFFWLPLALGFGVLAYLGRPEGLLLPASVVATLALLPMHPVTRINWPRWWRAIAFLAVGSLLLAGPYMAAKGTFATRPGLARVLGLEAHSSPVALEREAPLPAGQTPFETYRLASVQMFESVNANVPLAVLALAVLGLATARSGAAPARTWLFLGVLLATSAMALVRLHATAGYCSPRNALVPGMILTLIAAHGLSWVMKHVSFNGRLVGLPGERLQPGPAVWAGAMALGIVFPRFHEPLVSTPGPFNVYWDAGLWLANASKDDAQVLDLTDWSLYFSQRKGSSFAQIHEAAVDPNIRWVVALKSQAEGASTYAPALRELIGDRPPVVVVPASPQPGQVQVQIFERVAAPQIARGETSGTRR</sequence>
<dbReference type="InterPro" id="IPR038731">
    <property type="entry name" value="RgtA/B/C-like"/>
</dbReference>
<keyword evidence="4" id="KW-0808">Transferase</keyword>
<accession>A0A1U7CJE9</accession>
<dbReference type="PANTHER" id="PTHR33908:SF11">
    <property type="entry name" value="MEMBRANE PROTEIN"/>
    <property type="match status" value="1"/>
</dbReference>
<evidence type="ECO:0000256" key="3">
    <source>
        <dbReference type="ARBA" id="ARBA00022676"/>
    </source>
</evidence>
<organism evidence="10 11">
    <name type="scientific">Paludisphaera borealis</name>
    <dbReference type="NCBI Taxonomy" id="1387353"/>
    <lineage>
        <taxon>Bacteria</taxon>
        <taxon>Pseudomonadati</taxon>
        <taxon>Planctomycetota</taxon>
        <taxon>Planctomycetia</taxon>
        <taxon>Isosphaerales</taxon>
        <taxon>Isosphaeraceae</taxon>
        <taxon>Paludisphaera</taxon>
    </lineage>
</organism>
<feature type="transmembrane region" description="Helical" evidence="8">
    <location>
        <begin position="23"/>
        <end position="41"/>
    </location>
</feature>
<comment type="subcellular location">
    <subcellularLocation>
        <location evidence="1">Cell membrane</location>
        <topology evidence="1">Multi-pass membrane protein</topology>
    </subcellularLocation>
</comment>
<keyword evidence="2" id="KW-1003">Cell membrane</keyword>
<evidence type="ECO:0000256" key="6">
    <source>
        <dbReference type="ARBA" id="ARBA00022989"/>
    </source>
</evidence>
<evidence type="ECO:0000313" key="11">
    <source>
        <dbReference type="Proteomes" id="UP000186309"/>
    </source>
</evidence>
<evidence type="ECO:0000256" key="1">
    <source>
        <dbReference type="ARBA" id="ARBA00004651"/>
    </source>
</evidence>
<dbReference type="RefSeq" id="WP_076343287.1">
    <property type="nucleotide sequence ID" value="NZ_CP019082.1"/>
</dbReference>
<evidence type="ECO:0000256" key="8">
    <source>
        <dbReference type="SAM" id="Phobius"/>
    </source>
</evidence>
<feature type="transmembrane region" description="Helical" evidence="8">
    <location>
        <begin position="223"/>
        <end position="243"/>
    </location>
</feature>
<evidence type="ECO:0000256" key="4">
    <source>
        <dbReference type="ARBA" id="ARBA00022679"/>
    </source>
</evidence>
<keyword evidence="6 8" id="KW-1133">Transmembrane helix</keyword>